<feature type="region of interest" description="Disordered" evidence="1">
    <location>
        <begin position="30"/>
        <end position="58"/>
    </location>
</feature>
<reference evidence="3" key="1">
    <citation type="submission" date="2016-06" db="EMBL/GenBank/DDBJ databases">
        <title>Parallel loss of symbiosis genes in relatives of nitrogen-fixing non-legume Parasponia.</title>
        <authorList>
            <person name="Van Velzen R."/>
            <person name="Holmer R."/>
            <person name="Bu F."/>
            <person name="Rutten L."/>
            <person name="Van Zeijl A."/>
            <person name="Liu W."/>
            <person name="Santuari L."/>
            <person name="Cao Q."/>
            <person name="Sharma T."/>
            <person name="Shen D."/>
            <person name="Roswanjaya Y."/>
            <person name="Wardhani T."/>
            <person name="Kalhor M.S."/>
            <person name="Jansen J."/>
            <person name="Van den Hoogen J."/>
            <person name="Gungor B."/>
            <person name="Hartog M."/>
            <person name="Hontelez J."/>
            <person name="Verver J."/>
            <person name="Yang W.-C."/>
            <person name="Schijlen E."/>
            <person name="Repin R."/>
            <person name="Schilthuizen M."/>
            <person name="Schranz E."/>
            <person name="Heidstra R."/>
            <person name="Miyata K."/>
            <person name="Fedorova E."/>
            <person name="Kohlen W."/>
            <person name="Bisseling T."/>
            <person name="Smit S."/>
            <person name="Geurts R."/>
        </authorList>
    </citation>
    <scope>NUCLEOTIDE SEQUENCE [LARGE SCALE GENOMIC DNA]</scope>
    <source>
        <strain evidence="3">cv. WU1-14</strain>
    </source>
</reference>
<dbReference type="Proteomes" id="UP000237105">
    <property type="component" value="Unassembled WGS sequence"/>
</dbReference>
<dbReference type="EMBL" id="JXTB01000021">
    <property type="protein sequence ID" value="PON75962.1"/>
    <property type="molecule type" value="Genomic_DNA"/>
</dbReference>
<feature type="non-terminal residue" evidence="2">
    <location>
        <position position="1"/>
    </location>
</feature>
<evidence type="ECO:0000313" key="2">
    <source>
        <dbReference type="EMBL" id="PON75962.1"/>
    </source>
</evidence>
<sequence length="58" mass="6717">EAARGCCKHIGQVGKTIDILRQQLAEKDAEHARRIDETQRQMAEKEAENQRQLEETQQ</sequence>
<dbReference type="AlphaFoldDB" id="A0A2P5DRR4"/>
<gene>
    <name evidence="2" type="ORF">PanWU01x14_039130</name>
</gene>
<proteinExistence type="predicted"/>
<name>A0A2P5DRR4_PARAD</name>
<keyword evidence="3" id="KW-1185">Reference proteome</keyword>
<accession>A0A2P5DRR4</accession>
<comment type="caution">
    <text evidence="2">The sequence shown here is derived from an EMBL/GenBank/DDBJ whole genome shotgun (WGS) entry which is preliminary data.</text>
</comment>
<evidence type="ECO:0000256" key="1">
    <source>
        <dbReference type="SAM" id="MobiDB-lite"/>
    </source>
</evidence>
<evidence type="ECO:0000313" key="3">
    <source>
        <dbReference type="Proteomes" id="UP000237105"/>
    </source>
</evidence>
<protein>
    <submittedName>
        <fullName evidence="2">Uncharacterized protein</fullName>
    </submittedName>
</protein>
<organism evidence="2 3">
    <name type="scientific">Parasponia andersonii</name>
    <name type="common">Sponia andersonii</name>
    <dbReference type="NCBI Taxonomy" id="3476"/>
    <lineage>
        <taxon>Eukaryota</taxon>
        <taxon>Viridiplantae</taxon>
        <taxon>Streptophyta</taxon>
        <taxon>Embryophyta</taxon>
        <taxon>Tracheophyta</taxon>
        <taxon>Spermatophyta</taxon>
        <taxon>Magnoliopsida</taxon>
        <taxon>eudicotyledons</taxon>
        <taxon>Gunneridae</taxon>
        <taxon>Pentapetalae</taxon>
        <taxon>rosids</taxon>
        <taxon>fabids</taxon>
        <taxon>Rosales</taxon>
        <taxon>Cannabaceae</taxon>
        <taxon>Parasponia</taxon>
    </lineage>
</organism>